<dbReference type="RefSeq" id="WP_227890840.1">
    <property type="nucleotide sequence ID" value="NZ_JAJFZQ010000005.1"/>
</dbReference>
<dbReference type="PANTHER" id="PTHR43046:SF16">
    <property type="entry name" value="ADP-RIBOSE PYROPHOSPHATASE YJHB-RELATED"/>
    <property type="match status" value="1"/>
</dbReference>
<reference evidence="4" key="1">
    <citation type="submission" date="2021-10" db="EMBL/GenBank/DDBJ databases">
        <title>Novel species in genus Arthrobacter.</title>
        <authorList>
            <person name="Liu Y."/>
        </authorList>
    </citation>
    <scope>NUCLEOTIDE SEQUENCE</scope>
    <source>
        <strain evidence="4">Zg-Y786</strain>
    </source>
</reference>
<dbReference type="Pfam" id="PF00293">
    <property type="entry name" value="NUDIX"/>
    <property type="match status" value="1"/>
</dbReference>
<dbReference type="InterPro" id="IPR020084">
    <property type="entry name" value="NUDIX_hydrolase_CS"/>
</dbReference>
<organism evidence="4 5">
    <name type="scientific">Arthrobacter gengyunqii</name>
    <dbReference type="NCBI Taxonomy" id="2886940"/>
    <lineage>
        <taxon>Bacteria</taxon>
        <taxon>Bacillati</taxon>
        <taxon>Actinomycetota</taxon>
        <taxon>Actinomycetes</taxon>
        <taxon>Micrococcales</taxon>
        <taxon>Micrococcaceae</taxon>
        <taxon>Arthrobacter</taxon>
    </lineage>
</organism>
<evidence type="ECO:0000256" key="1">
    <source>
        <dbReference type="ARBA" id="ARBA00001946"/>
    </source>
</evidence>
<protein>
    <submittedName>
        <fullName evidence="4">NUDIX domain-containing protein</fullName>
    </submittedName>
</protein>
<dbReference type="EMBL" id="JAJFZQ010000005">
    <property type="protein sequence ID" value="MCC3266026.1"/>
    <property type="molecule type" value="Genomic_DNA"/>
</dbReference>
<dbReference type="Gene3D" id="3.90.79.10">
    <property type="entry name" value="Nucleoside Triphosphate Pyrophosphohydrolase"/>
    <property type="match status" value="1"/>
</dbReference>
<feature type="domain" description="Nudix hydrolase" evidence="3">
    <location>
        <begin position="16"/>
        <end position="148"/>
    </location>
</feature>
<dbReference type="SUPFAM" id="SSF55811">
    <property type="entry name" value="Nudix"/>
    <property type="match status" value="1"/>
</dbReference>
<keyword evidence="2" id="KW-0378">Hydrolase</keyword>
<name>A0ABS8GH91_9MICC</name>
<dbReference type="Proteomes" id="UP001139168">
    <property type="component" value="Unassembled WGS sequence"/>
</dbReference>
<evidence type="ECO:0000256" key="2">
    <source>
        <dbReference type="ARBA" id="ARBA00022801"/>
    </source>
</evidence>
<sequence>MSGEGRRHEASPTDRPGLIAVSYVIFRNGPSVLLQRRGTTGYLDGFWATAAAGHVEAGESAVGCAVRETREELGLTVGADQLAPLTTLHRKDPGRPDRVDFFFLCTGWTGQPELQEPERATDLHWFPLAALPTLMVPHERMVFEALSQDAVTPLLTLGFSQDTGTVDAGRTC</sequence>
<evidence type="ECO:0000313" key="4">
    <source>
        <dbReference type="EMBL" id="MCC3266026.1"/>
    </source>
</evidence>
<keyword evidence="5" id="KW-1185">Reference proteome</keyword>
<comment type="cofactor">
    <cofactor evidence="1">
        <name>Mg(2+)</name>
        <dbReference type="ChEBI" id="CHEBI:18420"/>
    </cofactor>
</comment>
<dbReference type="PANTHER" id="PTHR43046">
    <property type="entry name" value="GDP-MANNOSE MANNOSYL HYDROLASE"/>
    <property type="match status" value="1"/>
</dbReference>
<evidence type="ECO:0000313" key="5">
    <source>
        <dbReference type="Proteomes" id="UP001139168"/>
    </source>
</evidence>
<accession>A0ABS8GH91</accession>
<dbReference type="PROSITE" id="PS00893">
    <property type="entry name" value="NUDIX_BOX"/>
    <property type="match status" value="1"/>
</dbReference>
<dbReference type="InterPro" id="IPR015797">
    <property type="entry name" value="NUDIX_hydrolase-like_dom_sf"/>
</dbReference>
<evidence type="ECO:0000259" key="3">
    <source>
        <dbReference type="PROSITE" id="PS51462"/>
    </source>
</evidence>
<gene>
    <name evidence="4" type="ORF">LJ752_08205</name>
</gene>
<comment type="caution">
    <text evidence="4">The sequence shown here is derived from an EMBL/GenBank/DDBJ whole genome shotgun (WGS) entry which is preliminary data.</text>
</comment>
<dbReference type="PROSITE" id="PS51462">
    <property type="entry name" value="NUDIX"/>
    <property type="match status" value="1"/>
</dbReference>
<dbReference type="InterPro" id="IPR000086">
    <property type="entry name" value="NUDIX_hydrolase_dom"/>
</dbReference>
<proteinExistence type="predicted"/>